<organism evidence="2 3">
    <name type="scientific">Brevundimonas kwangchunensis</name>
    <dbReference type="NCBI Taxonomy" id="322163"/>
    <lineage>
        <taxon>Bacteria</taxon>
        <taxon>Pseudomonadati</taxon>
        <taxon>Pseudomonadota</taxon>
        <taxon>Alphaproteobacteria</taxon>
        <taxon>Caulobacterales</taxon>
        <taxon>Caulobacteraceae</taxon>
        <taxon>Brevundimonas</taxon>
    </lineage>
</organism>
<name>A0ABP3RIW5_9CAUL</name>
<dbReference type="SUPFAM" id="SSF56300">
    <property type="entry name" value="Metallo-dependent phosphatases"/>
    <property type="match status" value="1"/>
</dbReference>
<protein>
    <submittedName>
        <fullName evidence="2">Metallophosphoesterase family protein</fullName>
    </submittedName>
</protein>
<sequence length="280" mass="31146">MISTLFKRKPKAPVSPVVPQLPDGIVVWAVGDIHGCLDLLKGLVDQIMVDAAATTAERKVVIFLGDYIDRGPDSRGVLEYLLKLPRDIGIEWRFLKGNHEEAMLKFLDDPSFGPNWCEYGGDAALASYGLKPPEIRHRVEAWARVSADLDHKVTTAERDFLNSLEYSVSIGDYFFAHAGARPGVALDRQSERDLMWIRGRFLDDETPFEKVVVHGHTPTTSVYSDHRRIGVDTKAYASGELSAISLSGCRRTVLTARFAPTEAEALRSVVVMRHEEKGLV</sequence>
<accession>A0ABP3RIW5</accession>
<evidence type="ECO:0000313" key="3">
    <source>
        <dbReference type="Proteomes" id="UP001501352"/>
    </source>
</evidence>
<comment type="caution">
    <text evidence="2">The sequence shown here is derived from an EMBL/GenBank/DDBJ whole genome shotgun (WGS) entry which is preliminary data.</text>
</comment>
<feature type="domain" description="Calcineurin-like phosphoesterase" evidence="1">
    <location>
        <begin position="27"/>
        <end position="221"/>
    </location>
</feature>
<reference evidence="3" key="1">
    <citation type="journal article" date="2019" name="Int. J. Syst. Evol. Microbiol.">
        <title>The Global Catalogue of Microorganisms (GCM) 10K type strain sequencing project: providing services to taxonomists for standard genome sequencing and annotation.</title>
        <authorList>
            <consortium name="The Broad Institute Genomics Platform"/>
            <consortium name="The Broad Institute Genome Sequencing Center for Infectious Disease"/>
            <person name="Wu L."/>
            <person name="Ma J."/>
        </authorList>
    </citation>
    <scope>NUCLEOTIDE SEQUENCE [LARGE SCALE GENOMIC DNA]</scope>
    <source>
        <strain evidence="3">JCM 12928</strain>
    </source>
</reference>
<proteinExistence type="predicted"/>
<evidence type="ECO:0000259" key="1">
    <source>
        <dbReference type="Pfam" id="PF00149"/>
    </source>
</evidence>
<dbReference type="CDD" id="cd00144">
    <property type="entry name" value="MPP_PPP_family"/>
    <property type="match status" value="1"/>
</dbReference>
<dbReference type="Pfam" id="PF00149">
    <property type="entry name" value="Metallophos"/>
    <property type="match status" value="1"/>
</dbReference>
<gene>
    <name evidence="2" type="ORF">GCM10009422_02640</name>
</gene>
<keyword evidence="3" id="KW-1185">Reference proteome</keyword>
<dbReference type="PANTHER" id="PTHR42850">
    <property type="entry name" value="METALLOPHOSPHOESTERASE"/>
    <property type="match status" value="1"/>
</dbReference>
<dbReference type="Gene3D" id="3.60.21.10">
    <property type="match status" value="1"/>
</dbReference>
<dbReference type="InterPro" id="IPR050126">
    <property type="entry name" value="Ap4A_hydrolase"/>
</dbReference>
<dbReference type="InterPro" id="IPR004843">
    <property type="entry name" value="Calcineurin-like_PHP"/>
</dbReference>
<evidence type="ECO:0000313" key="2">
    <source>
        <dbReference type="EMBL" id="GAA0611232.1"/>
    </source>
</evidence>
<dbReference type="InterPro" id="IPR029052">
    <property type="entry name" value="Metallo-depent_PP-like"/>
</dbReference>
<dbReference type="PANTHER" id="PTHR42850:SF4">
    <property type="entry name" value="ZINC-DEPENDENT ENDOPOLYPHOSPHATASE"/>
    <property type="match status" value="1"/>
</dbReference>
<dbReference type="EMBL" id="BAAAGA010000001">
    <property type="protein sequence ID" value="GAA0611232.1"/>
    <property type="molecule type" value="Genomic_DNA"/>
</dbReference>
<dbReference type="RefSeq" id="WP_343789187.1">
    <property type="nucleotide sequence ID" value="NZ_BAAAGA010000001.1"/>
</dbReference>
<dbReference type="Proteomes" id="UP001501352">
    <property type="component" value="Unassembled WGS sequence"/>
</dbReference>